<dbReference type="EMBL" id="JOJR01000225">
    <property type="protein sequence ID" value="RCN41678.1"/>
    <property type="molecule type" value="Genomic_DNA"/>
</dbReference>
<dbReference type="AlphaFoldDB" id="A0A368GDB9"/>
<dbReference type="Proteomes" id="UP000252519">
    <property type="component" value="Unassembled WGS sequence"/>
</dbReference>
<comment type="caution">
    <text evidence="1">The sequence shown here is derived from an EMBL/GenBank/DDBJ whole genome shotgun (WGS) entry which is preliminary data.</text>
</comment>
<reference evidence="1 2" key="1">
    <citation type="submission" date="2014-10" db="EMBL/GenBank/DDBJ databases">
        <title>Draft genome of the hookworm Ancylostoma caninum.</title>
        <authorList>
            <person name="Mitreva M."/>
        </authorList>
    </citation>
    <scope>NUCLEOTIDE SEQUENCE [LARGE SCALE GENOMIC DNA]</scope>
    <source>
        <strain evidence="1 2">Baltimore</strain>
    </source>
</reference>
<name>A0A368GDB9_ANCCA</name>
<proteinExistence type="predicted"/>
<keyword evidence="2" id="KW-1185">Reference proteome</keyword>
<sequence length="117" mass="12808">MWPCDSLASGPHKGVIVDGPALTIADGNAYPVFPEGTEVGVVLGTNRNPEATGPIPFSSQFSRKITISAELLPAFFKTRLRAYCNPMNCSWSISHDSVLLYLRAYHSFNFRISSSLE</sequence>
<evidence type="ECO:0000313" key="1">
    <source>
        <dbReference type="EMBL" id="RCN41678.1"/>
    </source>
</evidence>
<accession>A0A368GDB9</accession>
<organism evidence="1 2">
    <name type="scientific">Ancylostoma caninum</name>
    <name type="common">Dog hookworm</name>
    <dbReference type="NCBI Taxonomy" id="29170"/>
    <lineage>
        <taxon>Eukaryota</taxon>
        <taxon>Metazoa</taxon>
        <taxon>Ecdysozoa</taxon>
        <taxon>Nematoda</taxon>
        <taxon>Chromadorea</taxon>
        <taxon>Rhabditida</taxon>
        <taxon>Rhabditina</taxon>
        <taxon>Rhabditomorpha</taxon>
        <taxon>Strongyloidea</taxon>
        <taxon>Ancylostomatidae</taxon>
        <taxon>Ancylostomatinae</taxon>
        <taxon>Ancylostoma</taxon>
    </lineage>
</organism>
<gene>
    <name evidence="1" type="ORF">ANCCAN_12347</name>
</gene>
<protein>
    <submittedName>
        <fullName evidence="1">Uncharacterized protein</fullName>
    </submittedName>
</protein>
<evidence type="ECO:0000313" key="2">
    <source>
        <dbReference type="Proteomes" id="UP000252519"/>
    </source>
</evidence>